<reference evidence="2 3" key="1">
    <citation type="submission" date="2020-02" db="EMBL/GenBank/DDBJ databases">
        <title>Bird 10,000 Genomes (B10K) Project - Family phase.</title>
        <authorList>
            <person name="Zhang G."/>
        </authorList>
    </citation>
    <scope>NUCLEOTIDE SEQUENCE [LARGE SCALE GENOMIC DNA]</scope>
    <source>
        <strain evidence="2">B10K-DU-001-40</strain>
        <tissue evidence="2">Muscle</tissue>
    </source>
</reference>
<evidence type="ECO:0000313" key="2">
    <source>
        <dbReference type="EMBL" id="NXX16422.1"/>
    </source>
</evidence>
<dbReference type="OrthoDB" id="5823771at2759"/>
<accession>A0A7L4GVT9</accession>
<organism evidence="2 3">
    <name type="scientific">Podargus strigoides</name>
    <name type="common">Tawny frogmouth</name>
    <name type="synonym">Caprimulgus strigoides</name>
    <dbReference type="NCBI Taxonomy" id="8905"/>
    <lineage>
        <taxon>Eukaryota</taxon>
        <taxon>Metazoa</taxon>
        <taxon>Chordata</taxon>
        <taxon>Craniata</taxon>
        <taxon>Vertebrata</taxon>
        <taxon>Euteleostomi</taxon>
        <taxon>Archelosauria</taxon>
        <taxon>Archosauria</taxon>
        <taxon>Dinosauria</taxon>
        <taxon>Saurischia</taxon>
        <taxon>Theropoda</taxon>
        <taxon>Coelurosauria</taxon>
        <taxon>Aves</taxon>
        <taxon>Neognathae</taxon>
        <taxon>Neoaves</taxon>
        <taxon>Strisores</taxon>
        <taxon>Caprimulgiformes</taxon>
        <taxon>Podargidae</taxon>
        <taxon>Podargus</taxon>
    </lineage>
</organism>
<feature type="non-terminal residue" evidence="2">
    <location>
        <position position="340"/>
    </location>
</feature>
<gene>
    <name evidence="2" type="primary">Gpr179_0</name>
    <name evidence="2" type="ORF">PODSTR_R15660</name>
</gene>
<feature type="compositionally biased region" description="Basic and acidic residues" evidence="1">
    <location>
        <begin position="181"/>
        <end position="200"/>
    </location>
</feature>
<feature type="region of interest" description="Disordered" evidence="1">
    <location>
        <begin position="1"/>
        <end position="46"/>
    </location>
</feature>
<name>A0A7L4GVT9_PODST</name>
<evidence type="ECO:0000313" key="3">
    <source>
        <dbReference type="Proteomes" id="UP000584326"/>
    </source>
</evidence>
<feature type="non-terminal residue" evidence="2">
    <location>
        <position position="1"/>
    </location>
</feature>
<protein>
    <submittedName>
        <fullName evidence="2">GP179 protein</fullName>
    </submittedName>
</protein>
<sequence>PGDHAEVEQPHAKPVTGSPHPPTGVVQGAAAGTPRTEVCPRGAPSIPAGKAALLRQEAIASQEDSGVPRGEESLAKALEEGSSQPEPLGPGGSLGAERVPPRSWGTEVSPAAAGREAEICAGGTPADSSIKIEICPWEESEGERWGPGRAPGKKGGSEGPGRAPGKGGSERDALSPGEEVGMEKPPAKHPELGKAGRRAEVCPWESGEGEKSRRAEICPWDTVAADKGSSQRGAPHPGEGREQPSTGLTAQHPALPQAPPKQGGTIESKRANICPWEVEDELLPKREICPWEEAAAPSGKEKPSKDTRGTSKGEDKPGSGGFEDPKAKLAERRGARNFVK</sequence>
<comment type="caution">
    <text evidence="2">The sequence shown here is derived from an EMBL/GenBank/DDBJ whole genome shotgun (WGS) entry which is preliminary data.</text>
</comment>
<dbReference type="AlphaFoldDB" id="A0A7L4GVT9"/>
<evidence type="ECO:0000256" key="1">
    <source>
        <dbReference type="SAM" id="MobiDB-lite"/>
    </source>
</evidence>
<feature type="compositionally biased region" description="Basic and acidic residues" evidence="1">
    <location>
        <begin position="299"/>
        <end position="334"/>
    </location>
</feature>
<feature type="compositionally biased region" description="Gly residues" evidence="1">
    <location>
        <begin position="153"/>
        <end position="167"/>
    </location>
</feature>
<keyword evidence="3" id="KW-1185">Reference proteome</keyword>
<feature type="region of interest" description="Disordered" evidence="1">
    <location>
        <begin position="60"/>
        <end position="270"/>
    </location>
</feature>
<proteinExistence type="predicted"/>
<feature type="compositionally biased region" description="Basic and acidic residues" evidence="1">
    <location>
        <begin position="69"/>
        <end position="79"/>
    </location>
</feature>
<dbReference type="EMBL" id="VZTK01014861">
    <property type="protein sequence ID" value="NXX16422.1"/>
    <property type="molecule type" value="Genomic_DNA"/>
</dbReference>
<feature type="compositionally biased region" description="Basic and acidic residues" evidence="1">
    <location>
        <begin position="1"/>
        <end position="11"/>
    </location>
</feature>
<feature type="region of interest" description="Disordered" evidence="1">
    <location>
        <begin position="285"/>
        <end position="340"/>
    </location>
</feature>
<dbReference type="Proteomes" id="UP000584326">
    <property type="component" value="Unassembled WGS sequence"/>
</dbReference>